<evidence type="ECO:0000256" key="5">
    <source>
        <dbReference type="ARBA" id="ARBA00023273"/>
    </source>
</evidence>
<proteinExistence type="predicted"/>
<sequence>MADFEEAKQFLSKDENGTNVFDHITDLLANLLAERPNDPVAVFEQISARVKQGRFQGQDSTKPLFDKEDVGEFAATIAKLHQSQDDGDQEDASEPLPPPRADVLADLFSQRNAWSAAGVAIPETDLFKLQLSLARLAGADDSIETLRIWGKLQGRDADYFVAEGTGGAAEGDEADVPPEPEANRFTYWVCSFPGGPWTQLEPVRAEAILCARQIKRFLTGDLSATVLGYPQFPGPEKAFVRAIIALINADCALAPKGFFVENDDASGTSVDEEFQMPASAADLADAAAWEAFGLPFNSLGRVAPLESEDDEGNPVSQPEGWELKWLRSPDADQWTVRTHPSTLPDAKSAQVVLRSQLWPGAAAIATPSTATWTNIYVGYGYPASDTLYTPPMPPALQGEFDAATLKEQPDVVEDPEAEATEAKEE</sequence>
<name>A0ABP0K3N3_9DINO</name>
<evidence type="ECO:0000256" key="4">
    <source>
        <dbReference type="ARBA" id="ARBA00023212"/>
    </source>
</evidence>
<gene>
    <name evidence="7" type="ORF">SCF082_LOCUS15266</name>
</gene>
<protein>
    <submittedName>
        <fullName evidence="7">Radial spoke head protein 4 homolog A (Radial spoke head-like protein 3)</fullName>
    </submittedName>
</protein>
<evidence type="ECO:0000256" key="3">
    <source>
        <dbReference type="ARBA" id="ARBA00023069"/>
    </source>
</evidence>
<dbReference type="CDD" id="cd22963">
    <property type="entry name" value="DD_CrRSP4-like"/>
    <property type="match status" value="1"/>
</dbReference>
<keyword evidence="3" id="KW-0969">Cilium</keyword>
<organism evidence="7 8">
    <name type="scientific">Durusdinium trenchii</name>
    <dbReference type="NCBI Taxonomy" id="1381693"/>
    <lineage>
        <taxon>Eukaryota</taxon>
        <taxon>Sar</taxon>
        <taxon>Alveolata</taxon>
        <taxon>Dinophyceae</taxon>
        <taxon>Suessiales</taxon>
        <taxon>Symbiodiniaceae</taxon>
        <taxon>Durusdinium</taxon>
    </lineage>
</organism>
<accession>A0ABP0K3N3</accession>
<dbReference type="PANTHER" id="PTHR13159">
    <property type="entry name" value="RADIAL SPOKEHEAD-RELATED"/>
    <property type="match status" value="1"/>
</dbReference>
<dbReference type="InterPro" id="IPR006802">
    <property type="entry name" value="Radial_spoke"/>
</dbReference>
<keyword evidence="8" id="KW-1185">Reference proteome</keyword>
<dbReference type="Pfam" id="PF04712">
    <property type="entry name" value="Radial_spoke"/>
    <property type="match status" value="3"/>
</dbReference>
<comment type="caution">
    <text evidence="7">The sequence shown here is derived from an EMBL/GenBank/DDBJ whole genome shotgun (WGS) entry which is preliminary data.</text>
</comment>
<keyword evidence="4" id="KW-0206">Cytoskeleton</keyword>
<keyword evidence="2" id="KW-0963">Cytoplasm</keyword>
<evidence type="ECO:0000256" key="2">
    <source>
        <dbReference type="ARBA" id="ARBA00022490"/>
    </source>
</evidence>
<evidence type="ECO:0000313" key="8">
    <source>
        <dbReference type="Proteomes" id="UP001642464"/>
    </source>
</evidence>
<feature type="region of interest" description="Disordered" evidence="6">
    <location>
        <begin position="81"/>
        <end position="100"/>
    </location>
</feature>
<evidence type="ECO:0000256" key="6">
    <source>
        <dbReference type="SAM" id="MobiDB-lite"/>
    </source>
</evidence>
<keyword evidence="5" id="KW-0966">Cell projection</keyword>
<dbReference type="Proteomes" id="UP001642464">
    <property type="component" value="Unassembled WGS sequence"/>
</dbReference>
<comment type="subcellular location">
    <subcellularLocation>
        <location evidence="1">Cytoplasm</location>
        <location evidence="1">Cytoskeleton</location>
        <location evidence="1">Cilium axoneme</location>
    </subcellularLocation>
</comment>
<evidence type="ECO:0000256" key="1">
    <source>
        <dbReference type="ARBA" id="ARBA00004430"/>
    </source>
</evidence>
<reference evidence="7 8" key="1">
    <citation type="submission" date="2024-02" db="EMBL/GenBank/DDBJ databases">
        <authorList>
            <person name="Chen Y."/>
            <person name="Shah S."/>
            <person name="Dougan E. K."/>
            <person name="Thang M."/>
            <person name="Chan C."/>
        </authorList>
    </citation>
    <scope>NUCLEOTIDE SEQUENCE [LARGE SCALE GENOMIC DNA]</scope>
</reference>
<dbReference type="PANTHER" id="PTHR13159:SF0">
    <property type="entry name" value="RADIAL SPOKE HEAD 6 HOMOLOG A"/>
    <property type="match status" value="1"/>
</dbReference>
<dbReference type="EMBL" id="CAXAMM010009752">
    <property type="protein sequence ID" value="CAK9021263.1"/>
    <property type="molecule type" value="Genomic_DNA"/>
</dbReference>
<evidence type="ECO:0000313" key="7">
    <source>
        <dbReference type="EMBL" id="CAK9021263.1"/>
    </source>
</evidence>